<gene>
    <name evidence="11" type="ORF">C667_13465</name>
</gene>
<dbReference type="InterPro" id="IPR004358">
    <property type="entry name" value="Sig_transdc_His_kin-like_C"/>
</dbReference>
<feature type="domain" description="Histidine kinase" evidence="10">
    <location>
        <begin position="443"/>
        <end position="650"/>
    </location>
</feature>
<reference evidence="11 12" key="1">
    <citation type="submission" date="2012-09" db="EMBL/GenBank/DDBJ databases">
        <title>Draft Genome Sequences of 6 Strains from Genus Thauera.</title>
        <authorList>
            <person name="Liu B."/>
            <person name="Shapleigh J.P."/>
            <person name="Frostegard A.H."/>
        </authorList>
    </citation>
    <scope>NUCLEOTIDE SEQUENCE [LARGE SCALE GENOMIC DNA]</scope>
    <source>
        <strain evidence="11 12">B4P</strain>
    </source>
</reference>
<dbReference type="SMART" id="SM00388">
    <property type="entry name" value="HisKA"/>
    <property type="match status" value="1"/>
</dbReference>
<dbReference type="Gene3D" id="3.30.565.10">
    <property type="entry name" value="Histidine kinase-like ATPase, C-terminal domain"/>
    <property type="match status" value="1"/>
</dbReference>
<dbReference type="GO" id="GO:0030295">
    <property type="term" value="F:protein kinase activator activity"/>
    <property type="evidence" value="ECO:0007669"/>
    <property type="project" value="TreeGrafter"/>
</dbReference>
<name>N6YQI8_9RHOO</name>
<keyword evidence="6 11" id="KW-0418">Kinase</keyword>
<feature type="transmembrane region" description="Helical" evidence="9">
    <location>
        <begin position="299"/>
        <end position="319"/>
    </location>
</feature>
<dbReference type="CDD" id="cd00082">
    <property type="entry name" value="HisKA"/>
    <property type="match status" value="1"/>
</dbReference>
<dbReference type="SUPFAM" id="SSF47384">
    <property type="entry name" value="Homodimeric domain of signal transducing histidine kinase"/>
    <property type="match status" value="1"/>
</dbReference>
<dbReference type="PANTHER" id="PTHR42878:SF7">
    <property type="entry name" value="SENSOR HISTIDINE KINASE GLRK"/>
    <property type="match status" value="1"/>
</dbReference>
<keyword evidence="9" id="KW-0812">Transmembrane</keyword>
<dbReference type="CDD" id="cd00075">
    <property type="entry name" value="HATPase"/>
    <property type="match status" value="1"/>
</dbReference>
<evidence type="ECO:0000313" key="12">
    <source>
        <dbReference type="Proteomes" id="UP000013047"/>
    </source>
</evidence>
<keyword evidence="9" id="KW-1133">Transmembrane helix</keyword>
<dbReference type="EC" id="2.7.13.3" evidence="2"/>
<feature type="transmembrane region" description="Helical" evidence="9">
    <location>
        <begin position="246"/>
        <end position="264"/>
    </location>
</feature>
<keyword evidence="5" id="KW-0547">Nucleotide-binding</keyword>
<dbReference type="InterPro" id="IPR011622">
    <property type="entry name" value="7TMR_DISM_rcpt_extracell_dom2"/>
</dbReference>
<evidence type="ECO:0000259" key="10">
    <source>
        <dbReference type="PROSITE" id="PS50109"/>
    </source>
</evidence>
<evidence type="ECO:0000313" key="11">
    <source>
        <dbReference type="EMBL" id="ENO96541.1"/>
    </source>
</evidence>
<dbReference type="PRINTS" id="PR00344">
    <property type="entry name" value="BCTRLSENSOR"/>
</dbReference>
<organism evidence="11 12">
    <name type="scientific">Thauera phenylacetica B4P</name>
    <dbReference type="NCBI Taxonomy" id="1234382"/>
    <lineage>
        <taxon>Bacteria</taxon>
        <taxon>Pseudomonadati</taxon>
        <taxon>Pseudomonadota</taxon>
        <taxon>Betaproteobacteria</taxon>
        <taxon>Rhodocyclales</taxon>
        <taxon>Zoogloeaceae</taxon>
        <taxon>Thauera</taxon>
    </lineage>
</organism>
<dbReference type="InterPro" id="IPR003594">
    <property type="entry name" value="HATPase_dom"/>
</dbReference>
<evidence type="ECO:0000256" key="6">
    <source>
        <dbReference type="ARBA" id="ARBA00022777"/>
    </source>
</evidence>
<feature type="transmembrane region" description="Helical" evidence="9">
    <location>
        <begin position="355"/>
        <end position="375"/>
    </location>
</feature>
<evidence type="ECO:0000256" key="4">
    <source>
        <dbReference type="ARBA" id="ARBA00022679"/>
    </source>
</evidence>
<dbReference type="GO" id="GO:0000156">
    <property type="term" value="F:phosphorelay response regulator activity"/>
    <property type="evidence" value="ECO:0007669"/>
    <property type="project" value="TreeGrafter"/>
</dbReference>
<evidence type="ECO:0000256" key="7">
    <source>
        <dbReference type="ARBA" id="ARBA00022840"/>
    </source>
</evidence>
<dbReference type="InterPro" id="IPR036097">
    <property type="entry name" value="HisK_dim/P_sf"/>
</dbReference>
<dbReference type="EMBL" id="AMXF01000100">
    <property type="protein sequence ID" value="ENO96541.1"/>
    <property type="molecule type" value="Genomic_DNA"/>
</dbReference>
<keyword evidence="8" id="KW-0902">Two-component regulatory system</keyword>
<evidence type="ECO:0000256" key="2">
    <source>
        <dbReference type="ARBA" id="ARBA00012438"/>
    </source>
</evidence>
<keyword evidence="3" id="KW-0597">Phosphoprotein</keyword>
<dbReference type="PANTHER" id="PTHR42878">
    <property type="entry name" value="TWO-COMPONENT HISTIDINE KINASE"/>
    <property type="match status" value="1"/>
</dbReference>
<dbReference type="GO" id="GO:0007234">
    <property type="term" value="P:osmosensory signaling via phosphorelay pathway"/>
    <property type="evidence" value="ECO:0007669"/>
    <property type="project" value="TreeGrafter"/>
</dbReference>
<proteinExistence type="predicted"/>
<dbReference type="InterPro" id="IPR003661">
    <property type="entry name" value="HisK_dim/P_dom"/>
</dbReference>
<comment type="catalytic activity">
    <reaction evidence="1">
        <text>ATP + protein L-histidine = ADP + protein N-phospho-L-histidine.</text>
        <dbReference type="EC" id="2.7.13.3"/>
    </reaction>
</comment>
<accession>N6YQI8</accession>
<feature type="transmembrane region" description="Helical" evidence="9">
    <location>
        <begin position="381"/>
        <end position="404"/>
    </location>
</feature>
<keyword evidence="9" id="KW-0472">Membrane</keyword>
<dbReference type="Pfam" id="PF07696">
    <property type="entry name" value="7TMR-DISMED2"/>
    <property type="match status" value="1"/>
</dbReference>
<dbReference type="PROSITE" id="PS50109">
    <property type="entry name" value="HIS_KIN"/>
    <property type="match status" value="1"/>
</dbReference>
<keyword evidence="12" id="KW-1185">Reference proteome</keyword>
<dbReference type="RefSeq" id="WP_004365325.1">
    <property type="nucleotide sequence ID" value="NZ_AMXF01000100.1"/>
</dbReference>
<dbReference type="Gene3D" id="2.60.40.2380">
    <property type="match status" value="1"/>
</dbReference>
<evidence type="ECO:0000256" key="1">
    <source>
        <dbReference type="ARBA" id="ARBA00000085"/>
    </source>
</evidence>
<dbReference type="InterPro" id="IPR050351">
    <property type="entry name" value="BphY/WalK/GraS-like"/>
</dbReference>
<dbReference type="Pfam" id="PF00512">
    <property type="entry name" value="HisKA"/>
    <property type="match status" value="1"/>
</dbReference>
<dbReference type="InterPro" id="IPR005467">
    <property type="entry name" value="His_kinase_dom"/>
</dbReference>
<dbReference type="SUPFAM" id="SSF55874">
    <property type="entry name" value="ATPase domain of HSP90 chaperone/DNA topoisomerase II/histidine kinase"/>
    <property type="match status" value="1"/>
</dbReference>
<protein>
    <recommendedName>
        <fullName evidence="2">histidine kinase</fullName>
        <ecNumber evidence="2">2.7.13.3</ecNumber>
    </recommendedName>
</protein>
<evidence type="ECO:0000256" key="3">
    <source>
        <dbReference type="ARBA" id="ARBA00022553"/>
    </source>
</evidence>
<feature type="transmembrane region" description="Helical" evidence="9">
    <location>
        <begin position="270"/>
        <end position="287"/>
    </location>
</feature>
<dbReference type="Gene3D" id="1.10.287.130">
    <property type="match status" value="1"/>
</dbReference>
<dbReference type="Pfam" id="PF02518">
    <property type="entry name" value="HATPase_c"/>
    <property type="match status" value="1"/>
</dbReference>
<comment type="caution">
    <text evidence="11">The sequence shown here is derived from an EMBL/GenBank/DDBJ whole genome shotgun (WGS) entry which is preliminary data.</text>
</comment>
<dbReference type="GO" id="GO:0000155">
    <property type="term" value="F:phosphorelay sensor kinase activity"/>
    <property type="evidence" value="ECO:0007669"/>
    <property type="project" value="InterPro"/>
</dbReference>
<dbReference type="InterPro" id="IPR036890">
    <property type="entry name" value="HATPase_C_sf"/>
</dbReference>
<feature type="transmembrane region" description="Helical" evidence="9">
    <location>
        <begin position="202"/>
        <end position="225"/>
    </location>
</feature>
<dbReference type="AlphaFoldDB" id="N6YQI8"/>
<sequence length="650" mass="70308">MRSSVSRIALRIQRLSSGPTSHWLATALCLLLAAVLLASAATAQALEPAKVRAPRLLDLAVLEDPAGTLTPGEAAAHTGWKPSPAGLGAGYSDSVWWLRFTVADAGAGRPHAVLRVRPHYLDELRLYRVTDAAPEEWPVQISGDHLPAATRLLGGLVPAFLLDDASPEAQHYLLRLRTTSSASLQLELLDEHAYLDAAENEALLIGMDLGLQVVVLLLLAVQCWITRHRLALLMTLAVAMHFVWRDNINGLLAATLFAESAWLADLGVKVGIYLSAGALAVLMYALGEPLALSLRMRRLVGGFALLSLACVVLAIAGIFTPVVRIYLPLGVGFCAALLLMLARNRSLSPRRSRQALLGMGMYTAVSAATVGSLMMPGIPPTWTAGVLYVSSLIYVGTLAGLYGLMRREETEREAELRSALRARAAELASREQAAREQGDLLRMLAHELKTPLAVTRLAGEALRTLLPAPAPAVAQRLVRIDSATTTMNALVEKCLLLDRVEGFSRLQPQRCDLGTLVREAVDECREPERICIRLHPRLEAECDPDLLRIVVANLVDNALKYAPPDTPVQVRTRAEDGAVHIEVHNEGPPLSPEDIARLFDRFWRARHGQNIPGVGLGLYLVRKIMRLHGGDAVARSAAGEGTTLRVSLPG</sequence>
<feature type="transmembrane region" description="Helical" evidence="9">
    <location>
        <begin position="325"/>
        <end position="343"/>
    </location>
</feature>
<dbReference type="GO" id="GO:0005524">
    <property type="term" value="F:ATP binding"/>
    <property type="evidence" value="ECO:0007669"/>
    <property type="project" value="UniProtKB-KW"/>
</dbReference>
<dbReference type="Proteomes" id="UP000013047">
    <property type="component" value="Unassembled WGS sequence"/>
</dbReference>
<evidence type="ECO:0000256" key="5">
    <source>
        <dbReference type="ARBA" id="ARBA00022741"/>
    </source>
</evidence>
<keyword evidence="7" id="KW-0067">ATP-binding</keyword>
<evidence type="ECO:0000256" key="9">
    <source>
        <dbReference type="SAM" id="Phobius"/>
    </source>
</evidence>
<dbReference type="SMART" id="SM00387">
    <property type="entry name" value="HATPase_c"/>
    <property type="match status" value="1"/>
</dbReference>
<keyword evidence="4" id="KW-0808">Transferase</keyword>
<evidence type="ECO:0000256" key="8">
    <source>
        <dbReference type="ARBA" id="ARBA00023012"/>
    </source>
</evidence>